<name>A0A1G9KB43_9BACT</name>
<dbReference type="PANTHER" id="PTHR43711:SF31">
    <property type="entry name" value="HISTIDINE KINASE"/>
    <property type="match status" value="1"/>
</dbReference>
<evidence type="ECO:0000256" key="5">
    <source>
        <dbReference type="ARBA" id="ARBA00022475"/>
    </source>
</evidence>
<evidence type="ECO:0000256" key="3">
    <source>
        <dbReference type="ARBA" id="ARBA00004314"/>
    </source>
</evidence>
<dbReference type="InterPro" id="IPR003594">
    <property type="entry name" value="HATPase_dom"/>
</dbReference>
<dbReference type="Gene3D" id="1.10.287.130">
    <property type="match status" value="1"/>
</dbReference>
<evidence type="ECO:0000256" key="4">
    <source>
        <dbReference type="ARBA" id="ARBA00012438"/>
    </source>
</evidence>
<keyword evidence="6" id="KW-0597">Phosphoprotein</keyword>
<evidence type="ECO:0000256" key="8">
    <source>
        <dbReference type="ARBA" id="ARBA00022741"/>
    </source>
</evidence>
<keyword evidence="5" id="KW-1003">Cell membrane</keyword>
<dbReference type="GO" id="GO:0000155">
    <property type="term" value="F:phosphorelay sensor kinase activity"/>
    <property type="evidence" value="ECO:0007669"/>
    <property type="project" value="InterPro"/>
</dbReference>
<dbReference type="InterPro" id="IPR004358">
    <property type="entry name" value="Sig_transdc_His_kin-like_C"/>
</dbReference>
<dbReference type="InterPro" id="IPR050736">
    <property type="entry name" value="Sensor_HK_Regulatory"/>
</dbReference>
<evidence type="ECO:0000256" key="6">
    <source>
        <dbReference type="ARBA" id="ARBA00022553"/>
    </source>
</evidence>
<feature type="transmembrane region" description="Helical" evidence="13">
    <location>
        <begin position="12"/>
        <end position="33"/>
    </location>
</feature>
<dbReference type="GO" id="GO:0005886">
    <property type="term" value="C:plasma membrane"/>
    <property type="evidence" value="ECO:0007669"/>
    <property type="project" value="UniProtKB-SubCell"/>
</dbReference>
<dbReference type="Proteomes" id="UP000198901">
    <property type="component" value="Unassembled WGS sequence"/>
</dbReference>
<protein>
    <recommendedName>
        <fullName evidence="4">histidine kinase</fullName>
        <ecNumber evidence="4">2.7.13.3</ecNumber>
    </recommendedName>
</protein>
<dbReference type="GO" id="GO:0005524">
    <property type="term" value="F:ATP binding"/>
    <property type="evidence" value="ECO:0007669"/>
    <property type="project" value="UniProtKB-KW"/>
</dbReference>
<dbReference type="CDD" id="cd06225">
    <property type="entry name" value="HAMP"/>
    <property type="match status" value="1"/>
</dbReference>
<dbReference type="InterPro" id="IPR005467">
    <property type="entry name" value="His_kinase_dom"/>
</dbReference>
<dbReference type="GO" id="GO:0045121">
    <property type="term" value="C:membrane raft"/>
    <property type="evidence" value="ECO:0007669"/>
    <property type="project" value="UniProtKB-SubCell"/>
</dbReference>
<evidence type="ECO:0000313" key="16">
    <source>
        <dbReference type="EMBL" id="SDL47008.1"/>
    </source>
</evidence>
<dbReference type="OrthoDB" id="9813151at2"/>
<feature type="transmembrane region" description="Helical" evidence="13">
    <location>
        <begin position="184"/>
        <end position="207"/>
    </location>
</feature>
<dbReference type="RefSeq" id="WP_093198489.1">
    <property type="nucleotide sequence ID" value="NZ_FNGS01000002.1"/>
</dbReference>
<dbReference type="AlphaFoldDB" id="A0A1G9KB43"/>
<evidence type="ECO:0000259" key="14">
    <source>
        <dbReference type="PROSITE" id="PS50109"/>
    </source>
</evidence>
<evidence type="ECO:0000256" key="13">
    <source>
        <dbReference type="SAM" id="Phobius"/>
    </source>
</evidence>
<accession>A0A1G9KB43</accession>
<dbReference type="Gene3D" id="6.10.340.10">
    <property type="match status" value="1"/>
</dbReference>
<dbReference type="FunFam" id="1.10.287.130:FF:000001">
    <property type="entry name" value="Two-component sensor histidine kinase"/>
    <property type="match status" value="1"/>
</dbReference>
<dbReference type="PANTHER" id="PTHR43711">
    <property type="entry name" value="TWO-COMPONENT HISTIDINE KINASE"/>
    <property type="match status" value="1"/>
</dbReference>
<dbReference type="CDD" id="cd00082">
    <property type="entry name" value="HisKA"/>
    <property type="match status" value="1"/>
</dbReference>
<dbReference type="PRINTS" id="PR00344">
    <property type="entry name" value="BCTRLSENSOR"/>
</dbReference>
<evidence type="ECO:0000256" key="10">
    <source>
        <dbReference type="ARBA" id="ARBA00022840"/>
    </source>
</evidence>
<evidence type="ECO:0000256" key="2">
    <source>
        <dbReference type="ARBA" id="ARBA00004236"/>
    </source>
</evidence>
<evidence type="ECO:0000256" key="12">
    <source>
        <dbReference type="ARBA" id="ARBA00023136"/>
    </source>
</evidence>
<feature type="domain" description="Histidine kinase" evidence="14">
    <location>
        <begin position="272"/>
        <end position="490"/>
    </location>
</feature>
<dbReference type="SMART" id="SM00387">
    <property type="entry name" value="HATPase_c"/>
    <property type="match status" value="1"/>
</dbReference>
<keyword evidence="12 13" id="KW-0472">Membrane</keyword>
<keyword evidence="9 16" id="KW-0418">Kinase</keyword>
<dbReference type="STRING" id="563176.SAMN04488090_0955"/>
<comment type="catalytic activity">
    <reaction evidence="1">
        <text>ATP + protein L-histidine = ADP + protein N-phospho-L-histidine.</text>
        <dbReference type="EC" id="2.7.13.3"/>
    </reaction>
</comment>
<dbReference type="InterPro" id="IPR003660">
    <property type="entry name" value="HAMP_dom"/>
</dbReference>
<keyword evidence="11" id="KW-0902">Two-component regulatory system</keyword>
<keyword evidence="13" id="KW-0812">Transmembrane</keyword>
<feature type="domain" description="HAMP" evidence="15">
    <location>
        <begin position="214"/>
        <end position="257"/>
    </location>
</feature>
<keyword evidence="13" id="KW-1133">Transmembrane helix</keyword>
<dbReference type="PROSITE" id="PS50885">
    <property type="entry name" value="HAMP"/>
    <property type="match status" value="1"/>
</dbReference>
<dbReference type="SUPFAM" id="SSF55874">
    <property type="entry name" value="ATPase domain of HSP90 chaperone/DNA topoisomerase II/histidine kinase"/>
    <property type="match status" value="1"/>
</dbReference>
<dbReference type="Pfam" id="PF00512">
    <property type="entry name" value="HisKA"/>
    <property type="match status" value="1"/>
</dbReference>
<keyword evidence="8" id="KW-0547">Nucleotide-binding</keyword>
<evidence type="ECO:0000313" key="17">
    <source>
        <dbReference type="Proteomes" id="UP000198901"/>
    </source>
</evidence>
<dbReference type="SMART" id="SM00388">
    <property type="entry name" value="HisKA"/>
    <property type="match status" value="1"/>
</dbReference>
<dbReference type="InterPro" id="IPR036097">
    <property type="entry name" value="HisK_dim/P_sf"/>
</dbReference>
<keyword evidence="17" id="KW-1185">Reference proteome</keyword>
<dbReference type="InterPro" id="IPR003661">
    <property type="entry name" value="HisK_dim/P_dom"/>
</dbReference>
<dbReference type="EC" id="2.7.13.3" evidence="4"/>
<dbReference type="PROSITE" id="PS50109">
    <property type="entry name" value="HIS_KIN"/>
    <property type="match status" value="1"/>
</dbReference>
<reference evidence="16 17" key="1">
    <citation type="submission" date="2016-10" db="EMBL/GenBank/DDBJ databases">
        <authorList>
            <person name="de Groot N.N."/>
        </authorList>
    </citation>
    <scope>NUCLEOTIDE SEQUENCE [LARGE SCALE GENOMIC DNA]</scope>
    <source>
        <strain evidence="16 17">DSM 21668</strain>
    </source>
</reference>
<gene>
    <name evidence="16" type="ORF">SAMN04488090_0955</name>
</gene>
<dbReference type="FunFam" id="3.30.565.10:FF:000023">
    <property type="entry name" value="PAS domain-containing sensor histidine kinase"/>
    <property type="match status" value="1"/>
</dbReference>
<sequence>MSVKTIGGNLLFWKICAVFASLLLLLGFVFVMIGSRFSKSYYMTAHQQLYGDIAHHLATFTRPIKNGKPDTTVTHDIIHSTMVANPSVEVYLLDTLGTITDYVVPETTVRQKTVNMEKVREWLAANMDSRPMGDNPKQPGEPSTFSVAPVFENGRTVGYVYAVLASEKQKEVLALLNDDLYFRLAGYIFFAALLGAFVVGVVTFFLITDSVCSIAGVVQRFKEGDYSARIRGYAKGNLGVLTSTFNEMADEIVDNFEKITATDRLRQELIANVSHDLRTPLSIMQGYVETLMIKKDTLAETEKERYLSIVQDSTYQLSGLVDQLFQYAKLEANAVAVYAEVFPLSELVSDIISTYQLKARQKKLELTLQAPPLLPPVLADISLIERVFQNLIDNAFKFTPEGGQVTIRLAAAAAGVQVSVEDSGIGIDPAYQSRIFDRYKQVDGEAHSEKGAGLGLAIVRKILELHHTTIEVASEPGAGASFTFTLAGKGQGA</sequence>
<dbReference type="EMBL" id="FNGS01000002">
    <property type="protein sequence ID" value="SDL47008.1"/>
    <property type="molecule type" value="Genomic_DNA"/>
</dbReference>
<dbReference type="InterPro" id="IPR036890">
    <property type="entry name" value="HATPase_C_sf"/>
</dbReference>
<evidence type="ECO:0000256" key="11">
    <source>
        <dbReference type="ARBA" id="ARBA00023012"/>
    </source>
</evidence>
<evidence type="ECO:0000259" key="15">
    <source>
        <dbReference type="PROSITE" id="PS50885"/>
    </source>
</evidence>
<proteinExistence type="predicted"/>
<keyword evidence="7" id="KW-0808">Transferase</keyword>
<evidence type="ECO:0000256" key="7">
    <source>
        <dbReference type="ARBA" id="ARBA00022679"/>
    </source>
</evidence>
<dbReference type="Gene3D" id="3.30.565.10">
    <property type="entry name" value="Histidine kinase-like ATPase, C-terminal domain"/>
    <property type="match status" value="1"/>
</dbReference>
<comment type="subcellular location">
    <subcellularLocation>
        <location evidence="2">Cell membrane</location>
    </subcellularLocation>
    <subcellularLocation>
        <location evidence="3">Membrane raft</location>
        <topology evidence="3">Multi-pass membrane protein</topology>
    </subcellularLocation>
</comment>
<organism evidence="16 17">
    <name type="scientific">Siphonobacter aquaeclarae</name>
    <dbReference type="NCBI Taxonomy" id="563176"/>
    <lineage>
        <taxon>Bacteria</taxon>
        <taxon>Pseudomonadati</taxon>
        <taxon>Bacteroidota</taxon>
        <taxon>Cytophagia</taxon>
        <taxon>Cytophagales</taxon>
        <taxon>Cytophagaceae</taxon>
        <taxon>Siphonobacter</taxon>
    </lineage>
</organism>
<evidence type="ECO:0000256" key="1">
    <source>
        <dbReference type="ARBA" id="ARBA00000085"/>
    </source>
</evidence>
<dbReference type="Pfam" id="PF02518">
    <property type="entry name" value="HATPase_c"/>
    <property type="match status" value="1"/>
</dbReference>
<dbReference type="SUPFAM" id="SSF47384">
    <property type="entry name" value="Homodimeric domain of signal transducing histidine kinase"/>
    <property type="match status" value="1"/>
</dbReference>
<dbReference type="CDD" id="cd00075">
    <property type="entry name" value="HATPase"/>
    <property type="match status" value="1"/>
</dbReference>
<evidence type="ECO:0000256" key="9">
    <source>
        <dbReference type="ARBA" id="ARBA00022777"/>
    </source>
</evidence>
<keyword evidence="10" id="KW-0067">ATP-binding</keyword>